<dbReference type="AlphaFoldDB" id="B4FDC0"/>
<organism evidence="1">
    <name type="scientific">Zea mays</name>
    <name type="common">Maize</name>
    <dbReference type="NCBI Taxonomy" id="4577"/>
    <lineage>
        <taxon>Eukaryota</taxon>
        <taxon>Viridiplantae</taxon>
        <taxon>Streptophyta</taxon>
        <taxon>Embryophyta</taxon>
        <taxon>Tracheophyta</taxon>
        <taxon>Spermatophyta</taxon>
        <taxon>Magnoliopsida</taxon>
        <taxon>Liliopsida</taxon>
        <taxon>Poales</taxon>
        <taxon>Poaceae</taxon>
        <taxon>PACMAD clade</taxon>
        <taxon>Panicoideae</taxon>
        <taxon>Andropogonodae</taxon>
        <taxon>Andropogoneae</taxon>
        <taxon>Tripsacinae</taxon>
        <taxon>Zea</taxon>
    </lineage>
</organism>
<dbReference type="GeneID" id="100192974"/>
<dbReference type="EMBL" id="BT035108">
    <property type="protein sequence ID" value="ACF80113.1"/>
    <property type="molecule type" value="mRNA"/>
</dbReference>
<sequence>MRYFLQCFPLQSLVCSLQSPSLFYSNGGLSCHSLPGADTYIVAKCISLLSDNPHLQMCPVCLCSYKLAPIELSVFLHMKVVNKSVCCPRKVRLVDIIVFRLLANLYDNHDALHLHFRWIDCFCGYMKGLRLALWLVIKMVILMEATGYSGPTLPQY</sequence>
<name>B4FDC0_MAIZE</name>
<proteinExistence type="evidence at transcript level"/>
<dbReference type="RefSeq" id="NP_001131620.1">
    <property type="nucleotide sequence ID" value="NM_001138148.1"/>
</dbReference>
<protein>
    <submittedName>
        <fullName evidence="1">Uncharacterized protein</fullName>
    </submittedName>
</protein>
<dbReference type="PROSITE" id="PS51257">
    <property type="entry name" value="PROKAR_LIPOPROTEIN"/>
    <property type="match status" value="1"/>
</dbReference>
<reference evidence="1" key="1">
    <citation type="journal article" date="2009" name="PLoS Genet.">
        <title>Sequencing, mapping, and analysis of 27,455 maize full-length cDNAs.</title>
        <authorList>
            <person name="Soderlund C."/>
            <person name="Descour A."/>
            <person name="Kudrna D."/>
            <person name="Bomhoff M."/>
            <person name="Boyd L."/>
            <person name="Currie J."/>
            <person name="Angelova A."/>
            <person name="Collura K."/>
            <person name="Wissotski M."/>
            <person name="Ashley E."/>
            <person name="Morrow D."/>
            <person name="Fernandes J."/>
            <person name="Walbot V."/>
            <person name="Yu Y."/>
        </authorList>
    </citation>
    <scope>NUCLEOTIDE SEQUENCE</scope>
    <source>
        <strain evidence="1">B73</strain>
    </source>
</reference>
<evidence type="ECO:0000313" key="1">
    <source>
        <dbReference type="EMBL" id="ACF80113.1"/>
    </source>
</evidence>
<accession>B4FDC0</accession>
<dbReference type="KEGG" id="zma:100192974"/>